<evidence type="ECO:0000259" key="4">
    <source>
        <dbReference type="PROSITE" id="PS51202"/>
    </source>
</evidence>
<comment type="caution">
    <text evidence="5">The sequence shown here is derived from an EMBL/GenBank/DDBJ whole genome shotgun (WGS) entry which is preliminary data.</text>
</comment>
<sequence>MSSVRPIWLVLVLLTLIGGGASGYHWLEGWNWSDSVYMTLMVLTTVGFNEVHQLSRPGEYFTDVLMVAGIGLMLYLLTVLAESALRGVVDPQRARRRKERRVKMLKGHTLVCGYGQVGEAVCAALKQAGRSVVVIDTDAERLAYASAHGLQVLGGDATDEEVLKRAGVERAGALVSVIHSDPANLYVVLSARGLVPELKIIARASDESAARKMRRAGASEVVNPYQLSGNRIARLMIAPHLARFLSSDLDSSHFTVREGAVPSGYVGKTIEQFGQDSGALVVAIWRDNQALRARPQEVLLSTDTLLLAGTAAEVAGVGS</sequence>
<dbReference type="OrthoDB" id="9785285at2"/>
<evidence type="ECO:0000256" key="2">
    <source>
        <dbReference type="SAM" id="Phobius"/>
    </source>
</evidence>
<dbReference type="Proteomes" id="UP000316092">
    <property type="component" value="Unassembled WGS sequence"/>
</dbReference>
<dbReference type="AlphaFoldDB" id="A0A553UQG9"/>
<dbReference type="InterPro" id="IPR036721">
    <property type="entry name" value="RCK_C_sf"/>
</dbReference>
<feature type="domain" description="RCK N-terminal" evidence="3">
    <location>
        <begin position="106"/>
        <end position="223"/>
    </location>
</feature>
<dbReference type="InterPro" id="IPR006037">
    <property type="entry name" value="RCK_C"/>
</dbReference>
<dbReference type="GO" id="GO:0008324">
    <property type="term" value="F:monoatomic cation transmembrane transporter activity"/>
    <property type="evidence" value="ECO:0007669"/>
    <property type="project" value="InterPro"/>
</dbReference>
<dbReference type="SUPFAM" id="SSF81324">
    <property type="entry name" value="Voltage-gated potassium channels"/>
    <property type="match status" value="1"/>
</dbReference>
<feature type="transmembrane region" description="Helical" evidence="2">
    <location>
        <begin position="64"/>
        <end position="89"/>
    </location>
</feature>
<evidence type="ECO:0000313" key="6">
    <source>
        <dbReference type="Proteomes" id="UP000316092"/>
    </source>
</evidence>
<dbReference type="InterPro" id="IPR050721">
    <property type="entry name" value="Trk_Ktr_HKT_K-transport"/>
</dbReference>
<dbReference type="PANTHER" id="PTHR43833">
    <property type="entry name" value="POTASSIUM CHANNEL PROTEIN 2-RELATED-RELATED"/>
    <property type="match status" value="1"/>
</dbReference>
<dbReference type="SUPFAM" id="SSF116726">
    <property type="entry name" value="TrkA C-terminal domain-like"/>
    <property type="match status" value="1"/>
</dbReference>
<proteinExistence type="predicted"/>
<dbReference type="InterPro" id="IPR003148">
    <property type="entry name" value="RCK_N"/>
</dbReference>
<name>A0A553UQG9_9DEIO</name>
<evidence type="ECO:0000259" key="3">
    <source>
        <dbReference type="PROSITE" id="PS51201"/>
    </source>
</evidence>
<dbReference type="Pfam" id="PF07885">
    <property type="entry name" value="Ion_trans_2"/>
    <property type="match status" value="1"/>
</dbReference>
<dbReference type="GO" id="GO:0006813">
    <property type="term" value="P:potassium ion transport"/>
    <property type="evidence" value="ECO:0007669"/>
    <property type="project" value="InterPro"/>
</dbReference>
<dbReference type="InterPro" id="IPR036291">
    <property type="entry name" value="NAD(P)-bd_dom_sf"/>
</dbReference>
<organism evidence="5 6">
    <name type="scientific">Deinococcus detaillensis</name>
    <dbReference type="NCBI Taxonomy" id="2592048"/>
    <lineage>
        <taxon>Bacteria</taxon>
        <taxon>Thermotogati</taxon>
        <taxon>Deinococcota</taxon>
        <taxon>Deinococci</taxon>
        <taxon>Deinococcales</taxon>
        <taxon>Deinococcaceae</taxon>
        <taxon>Deinococcus</taxon>
    </lineage>
</organism>
<dbReference type="Gene3D" id="1.10.287.70">
    <property type="match status" value="1"/>
</dbReference>
<keyword evidence="5" id="KW-0406">Ion transport</keyword>
<dbReference type="Pfam" id="PF02254">
    <property type="entry name" value="TrkA_N"/>
    <property type="match status" value="1"/>
</dbReference>
<dbReference type="Gene3D" id="3.40.50.720">
    <property type="entry name" value="NAD(P)-binding Rossmann-like Domain"/>
    <property type="match status" value="1"/>
</dbReference>
<dbReference type="PANTHER" id="PTHR43833:SF9">
    <property type="entry name" value="POTASSIUM CHANNEL PROTEIN YUGO-RELATED"/>
    <property type="match status" value="1"/>
</dbReference>
<evidence type="ECO:0000256" key="1">
    <source>
        <dbReference type="ARBA" id="ARBA00004651"/>
    </source>
</evidence>
<gene>
    <name evidence="5" type="ORF">FNU79_13970</name>
</gene>
<dbReference type="GO" id="GO:0005886">
    <property type="term" value="C:plasma membrane"/>
    <property type="evidence" value="ECO:0007669"/>
    <property type="project" value="UniProtKB-SubCell"/>
</dbReference>
<keyword evidence="2" id="KW-1133">Transmembrane helix</keyword>
<dbReference type="PROSITE" id="PS51201">
    <property type="entry name" value="RCK_N"/>
    <property type="match status" value="1"/>
</dbReference>
<keyword evidence="6" id="KW-1185">Reference proteome</keyword>
<evidence type="ECO:0000313" key="5">
    <source>
        <dbReference type="EMBL" id="TSA82470.1"/>
    </source>
</evidence>
<feature type="domain" description="RCK C-terminal" evidence="4">
    <location>
        <begin position="239"/>
        <end position="319"/>
    </location>
</feature>
<reference evidence="5 6" key="1">
    <citation type="submission" date="2019-07" db="EMBL/GenBank/DDBJ databases">
        <title>Deinococcus detaillus sp. nov., isolated from humus soil in Antarctica.</title>
        <authorList>
            <person name="Zhang K."/>
        </authorList>
    </citation>
    <scope>NUCLEOTIDE SEQUENCE [LARGE SCALE GENOMIC DNA]</scope>
    <source>
        <strain evidence="5 6">H1</strain>
    </source>
</reference>
<protein>
    <submittedName>
        <fullName evidence="5">Potassium channel protein</fullName>
    </submittedName>
</protein>
<keyword evidence="5" id="KW-0813">Transport</keyword>
<comment type="subcellular location">
    <subcellularLocation>
        <location evidence="1">Cell membrane</location>
        <topology evidence="1">Multi-pass membrane protein</topology>
    </subcellularLocation>
</comment>
<dbReference type="RefSeq" id="WP_143721417.1">
    <property type="nucleotide sequence ID" value="NZ_VKDB01000017.1"/>
</dbReference>
<dbReference type="Pfam" id="PF02080">
    <property type="entry name" value="TrkA_C"/>
    <property type="match status" value="1"/>
</dbReference>
<dbReference type="SUPFAM" id="SSF51735">
    <property type="entry name" value="NAD(P)-binding Rossmann-fold domains"/>
    <property type="match status" value="1"/>
</dbReference>
<accession>A0A553UQG9</accession>
<dbReference type="EMBL" id="VKDB01000017">
    <property type="protein sequence ID" value="TSA82470.1"/>
    <property type="molecule type" value="Genomic_DNA"/>
</dbReference>
<dbReference type="InterPro" id="IPR013099">
    <property type="entry name" value="K_chnl_dom"/>
</dbReference>
<keyword evidence="2" id="KW-0812">Transmembrane</keyword>
<keyword evidence="2" id="KW-0472">Membrane</keyword>
<keyword evidence="5" id="KW-0407">Ion channel</keyword>
<dbReference type="PROSITE" id="PS51202">
    <property type="entry name" value="RCK_C"/>
    <property type="match status" value="1"/>
</dbReference>
<dbReference type="Gene3D" id="3.30.70.1450">
    <property type="entry name" value="Regulator of K+ conductance, C-terminal domain"/>
    <property type="match status" value="1"/>
</dbReference>